<reference evidence="1" key="1">
    <citation type="submission" date="2022-12" db="EMBL/GenBank/DDBJ databases">
        <authorList>
            <person name="Webb A."/>
        </authorList>
    </citation>
    <scope>NUCLEOTIDE SEQUENCE</scope>
    <source>
        <strain evidence="1">Hp1</strain>
    </source>
</reference>
<evidence type="ECO:0000313" key="2">
    <source>
        <dbReference type="Proteomes" id="UP001162031"/>
    </source>
</evidence>
<keyword evidence="2" id="KW-1185">Reference proteome</keyword>
<gene>
    <name evidence="1" type="ORF">HBR001_LOCUS7949</name>
</gene>
<protein>
    <recommendedName>
        <fullName evidence="3">RxLR effector candidate protein</fullName>
    </recommendedName>
</protein>
<dbReference type="AlphaFoldDB" id="A0AAV0UWT3"/>
<sequence>MRVVYLVSAVSTFALGRADSLINGGQAIATHGISSTDSRLQEIVAHSAASRLLQSNDSVTGVALKEEDSESRVIIPIPSLLVPDAWVTREAEVWRKARLSSDKVFDLANVQGILGNGLAADQRSLIIWLEHVKWLREEAEAKHESAVNKLLKHMSRTRVVKKLVELLDHATIRNNVRAMLRIAAGRLPTESMVIPKKMLEMKMAPQEALDALDLARAGALRDHPFFAIQWVKYTILLRTTRLAQLKREKAFSVPLFGKNFNLPFTKANGETMVLSIEKASALLFKNKEPEEVNIFINLCKKAFSKEEIPPIVKVPDTTPHSDVLEE</sequence>
<evidence type="ECO:0008006" key="3">
    <source>
        <dbReference type="Google" id="ProtNLM"/>
    </source>
</evidence>
<name>A0AAV0UWT3_HYABA</name>
<evidence type="ECO:0000313" key="1">
    <source>
        <dbReference type="EMBL" id="CAI5739806.1"/>
    </source>
</evidence>
<dbReference type="Proteomes" id="UP001162031">
    <property type="component" value="Unassembled WGS sequence"/>
</dbReference>
<accession>A0AAV0UWT3</accession>
<organism evidence="1 2">
    <name type="scientific">Hyaloperonospora brassicae</name>
    <name type="common">Brassica downy mildew</name>
    <name type="synonym">Peronospora brassicae</name>
    <dbReference type="NCBI Taxonomy" id="162125"/>
    <lineage>
        <taxon>Eukaryota</taxon>
        <taxon>Sar</taxon>
        <taxon>Stramenopiles</taxon>
        <taxon>Oomycota</taxon>
        <taxon>Peronosporomycetes</taxon>
        <taxon>Peronosporales</taxon>
        <taxon>Peronosporaceae</taxon>
        <taxon>Hyaloperonospora</taxon>
    </lineage>
</organism>
<comment type="caution">
    <text evidence="1">The sequence shown here is derived from an EMBL/GenBank/DDBJ whole genome shotgun (WGS) entry which is preliminary data.</text>
</comment>
<proteinExistence type="predicted"/>
<dbReference type="EMBL" id="CANTFL010001429">
    <property type="protein sequence ID" value="CAI5739806.1"/>
    <property type="molecule type" value="Genomic_DNA"/>
</dbReference>